<gene>
    <name evidence="3" type="ORF">DFSSTS7063_00859</name>
</gene>
<evidence type="ECO:0000256" key="2">
    <source>
        <dbReference type="SAM" id="SignalP"/>
    </source>
</evidence>
<reference evidence="3 4" key="1">
    <citation type="submission" date="2019-07" db="EMBL/GenBank/DDBJ databases">
        <authorList>
            <person name="Hibberd C M."/>
            <person name="Gehrig L. J."/>
            <person name="Chang H.-W."/>
            <person name="Venkatesh S."/>
        </authorList>
    </citation>
    <scope>NUCLEOTIDE SEQUENCE [LARGE SCALE GENOMIC DNA]</scope>
    <source>
        <strain evidence="3">Dorea_formicigenerans_SSTS_Bg7063</strain>
    </source>
</reference>
<feature type="chain" id="PRO_5038537516" evidence="2">
    <location>
        <begin position="21"/>
        <end position="53"/>
    </location>
</feature>
<dbReference type="Proteomes" id="UP000358366">
    <property type="component" value="Unassembled WGS sequence"/>
</dbReference>
<accession>A0A564SXV7</accession>
<evidence type="ECO:0000313" key="4">
    <source>
        <dbReference type="Proteomes" id="UP000358366"/>
    </source>
</evidence>
<evidence type="ECO:0000256" key="1">
    <source>
        <dbReference type="SAM" id="MobiDB-lite"/>
    </source>
</evidence>
<dbReference type="AlphaFoldDB" id="A0A564SXV7"/>
<name>A0A564SXV7_9FIRM</name>
<proteinExistence type="predicted"/>
<dbReference type="RefSeq" id="WP_186279098.1">
    <property type="nucleotide sequence ID" value="NZ_CABHNI010000015.1"/>
</dbReference>
<feature type="region of interest" description="Disordered" evidence="1">
    <location>
        <begin position="22"/>
        <end position="53"/>
    </location>
</feature>
<dbReference type="EMBL" id="CABHNI010000015">
    <property type="protein sequence ID" value="VUW99638.1"/>
    <property type="molecule type" value="Genomic_DNA"/>
</dbReference>
<protein>
    <submittedName>
        <fullName evidence="3">Uncharacterized protein</fullName>
    </submittedName>
</protein>
<feature type="signal peptide" evidence="2">
    <location>
        <begin position="1"/>
        <end position="20"/>
    </location>
</feature>
<organism evidence="3 4">
    <name type="scientific">Dorea formicigenerans</name>
    <dbReference type="NCBI Taxonomy" id="39486"/>
    <lineage>
        <taxon>Bacteria</taxon>
        <taxon>Bacillati</taxon>
        <taxon>Bacillota</taxon>
        <taxon>Clostridia</taxon>
        <taxon>Lachnospirales</taxon>
        <taxon>Lachnospiraceae</taxon>
        <taxon>Dorea</taxon>
    </lineage>
</organism>
<sequence length="53" mass="5782">MKRKIVIGVLVLAMVIPMSACSSKTEDKAQTNVSQSDDKQKKGNLQMKSTNTV</sequence>
<keyword evidence="2" id="KW-0732">Signal</keyword>
<evidence type="ECO:0000313" key="3">
    <source>
        <dbReference type="EMBL" id="VUW99638.1"/>
    </source>
</evidence>